<comment type="caution">
    <text evidence="1">The sequence shown here is derived from an EMBL/GenBank/DDBJ whole genome shotgun (WGS) entry which is preliminary data.</text>
</comment>
<proteinExistence type="predicted"/>
<reference evidence="1 2" key="1">
    <citation type="submission" date="2023-01" db="EMBL/GenBank/DDBJ databases">
        <authorList>
            <person name="Whitehead M."/>
        </authorList>
    </citation>
    <scope>NUCLEOTIDE SEQUENCE [LARGE SCALE GENOMIC DNA]</scope>
</reference>
<organism evidence="1 2">
    <name type="scientific">Macrosiphum euphorbiae</name>
    <name type="common">potato aphid</name>
    <dbReference type="NCBI Taxonomy" id="13131"/>
    <lineage>
        <taxon>Eukaryota</taxon>
        <taxon>Metazoa</taxon>
        <taxon>Ecdysozoa</taxon>
        <taxon>Arthropoda</taxon>
        <taxon>Hexapoda</taxon>
        <taxon>Insecta</taxon>
        <taxon>Pterygota</taxon>
        <taxon>Neoptera</taxon>
        <taxon>Paraneoptera</taxon>
        <taxon>Hemiptera</taxon>
        <taxon>Sternorrhyncha</taxon>
        <taxon>Aphidomorpha</taxon>
        <taxon>Aphidoidea</taxon>
        <taxon>Aphididae</taxon>
        <taxon>Macrosiphini</taxon>
        <taxon>Macrosiphum</taxon>
    </lineage>
</organism>
<dbReference type="PANTHER" id="PTHR33053:SF24">
    <property type="entry name" value="TRANSPOSASE DOMAIN-CONTAINING PROTEIN"/>
    <property type="match status" value="1"/>
</dbReference>
<sequence>MHLLDKISRKKKDSGLITAGHFRKIINLEKKKHPLPRTSFNQLQPNYNICDPSPIINVTTIASKSSSVVPNNHFVEYPLNDILTTQNNTPFNVSNISSDDPIGQNVQPYSIDSIDLKDKIRSWILHHKVSHNCANSILKIMKSEGLQVPSDVRTLMKTPLSHEIVNMDNGSYIHFGLEKMLTPILKKYFNKIDLNNVLKIGINIDGLPISKCSKNQLWPILLSIINCNELSDFVIPIGIFQGLTKPSSVNEYFHPFLLDISALLESGLCVNDTIFKFEISHIVCDSPAKAFLLNVKGHNGYFGCSSCTQEGRYLQNRMTFPDIDAPLRSNESFRNRVNEDYHKGDSPLELLPINIVDSVCLDYMHNICLGITKRLVEFWVKGKKDVRLNEETAYQEQ</sequence>
<dbReference type="EMBL" id="CARXXK010000005">
    <property type="protein sequence ID" value="CAI6368319.1"/>
    <property type="molecule type" value="Genomic_DNA"/>
</dbReference>
<accession>A0AAV0XKW1</accession>
<gene>
    <name evidence="1" type="ORF">MEUPH1_LOCUS22691</name>
</gene>
<evidence type="ECO:0008006" key="3">
    <source>
        <dbReference type="Google" id="ProtNLM"/>
    </source>
</evidence>
<evidence type="ECO:0000313" key="1">
    <source>
        <dbReference type="EMBL" id="CAI6368319.1"/>
    </source>
</evidence>
<keyword evidence="2" id="KW-1185">Reference proteome</keyword>
<name>A0AAV0XKW1_9HEMI</name>
<evidence type="ECO:0000313" key="2">
    <source>
        <dbReference type="Proteomes" id="UP001160148"/>
    </source>
</evidence>
<protein>
    <recommendedName>
        <fullName evidence="3">DUF4806 domain-containing protein</fullName>
    </recommendedName>
</protein>
<dbReference type="PANTHER" id="PTHR33053">
    <property type="entry name" value="PROTEIN, PUTATIVE-RELATED"/>
    <property type="match status" value="1"/>
</dbReference>
<dbReference type="AlphaFoldDB" id="A0AAV0XKW1"/>
<dbReference type="Proteomes" id="UP001160148">
    <property type="component" value="Unassembled WGS sequence"/>
</dbReference>